<dbReference type="Gene3D" id="3.30.420.10">
    <property type="entry name" value="Ribonuclease H-like superfamily/Ribonuclease H"/>
    <property type="match status" value="1"/>
</dbReference>
<evidence type="ECO:0008006" key="3">
    <source>
        <dbReference type="Google" id="ProtNLM"/>
    </source>
</evidence>
<evidence type="ECO:0000313" key="2">
    <source>
        <dbReference type="Proteomes" id="UP000054018"/>
    </source>
</evidence>
<proteinExistence type="predicted"/>
<dbReference type="AlphaFoldDB" id="A0A0C9YWQ3"/>
<dbReference type="GO" id="GO:0003676">
    <property type="term" value="F:nucleic acid binding"/>
    <property type="evidence" value="ECO:0007669"/>
    <property type="project" value="InterPro"/>
</dbReference>
<gene>
    <name evidence="1" type="ORF">PISMIDRAFT_121055</name>
</gene>
<organism evidence="1 2">
    <name type="scientific">Pisolithus microcarpus 441</name>
    <dbReference type="NCBI Taxonomy" id="765257"/>
    <lineage>
        <taxon>Eukaryota</taxon>
        <taxon>Fungi</taxon>
        <taxon>Dikarya</taxon>
        <taxon>Basidiomycota</taxon>
        <taxon>Agaricomycotina</taxon>
        <taxon>Agaricomycetes</taxon>
        <taxon>Agaricomycetidae</taxon>
        <taxon>Boletales</taxon>
        <taxon>Sclerodermatineae</taxon>
        <taxon>Pisolithaceae</taxon>
        <taxon>Pisolithus</taxon>
    </lineage>
</organism>
<evidence type="ECO:0000313" key="1">
    <source>
        <dbReference type="EMBL" id="KIK12328.1"/>
    </source>
</evidence>
<dbReference type="InterPro" id="IPR036397">
    <property type="entry name" value="RNaseH_sf"/>
</dbReference>
<keyword evidence="2" id="KW-1185">Reference proteome</keyword>
<dbReference type="Proteomes" id="UP000054018">
    <property type="component" value="Unassembled WGS sequence"/>
</dbReference>
<accession>A0A0C9YWQ3</accession>
<dbReference type="EMBL" id="KN834092">
    <property type="protein sequence ID" value="KIK12328.1"/>
    <property type="molecule type" value="Genomic_DNA"/>
</dbReference>
<reference evidence="1 2" key="1">
    <citation type="submission" date="2014-04" db="EMBL/GenBank/DDBJ databases">
        <authorList>
            <consortium name="DOE Joint Genome Institute"/>
            <person name="Kuo A."/>
            <person name="Kohler A."/>
            <person name="Costa M.D."/>
            <person name="Nagy L.G."/>
            <person name="Floudas D."/>
            <person name="Copeland A."/>
            <person name="Barry K.W."/>
            <person name="Cichocki N."/>
            <person name="Veneault-Fourrey C."/>
            <person name="LaButti K."/>
            <person name="Lindquist E.A."/>
            <person name="Lipzen A."/>
            <person name="Lundell T."/>
            <person name="Morin E."/>
            <person name="Murat C."/>
            <person name="Sun H."/>
            <person name="Tunlid A."/>
            <person name="Henrissat B."/>
            <person name="Grigoriev I.V."/>
            <person name="Hibbett D.S."/>
            <person name="Martin F."/>
            <person name="Nordberg H.P."/>
            <person name="Cantor M.N."/>
            <person name="Hua S.X."/>
        </authorList>
    </citation>
    <scope>NUCLEOTIDE SEQUENCE [LARGE SCALE GENOMIC DNA]</scope>
    <source>
        <strain evidence="1 2">441</strain>
    </source>
</reference>
<sequence>MQYFLHAYVNGDTWTNAALNTAKFIGHRKYLSRKVRGWSTAFILDREDLPVSKYGGAWTKSRIHDEDLKSELLTHLQSLGKYVTAAAIIDYLGQPDVAKRYRLKKAISLATAERWMSGCGFRWTMAHGGQYVDGHERDDVVTYQQSIFLPAWYALEPRMWRWSVIGGELVEEQAQGADSQSHIVTWFHDESTFYAHDHRKKRWIHGSETPTPQPKGEGSSLMAADFVSADYGWLRSPDRNESVRVLFHAGKGRDGYFSNDEIIRHAEKAMAILERYYQHDDHVFIFDNAPTHVKRADCSVSARNMPKGCKEWGIDVPVWDANGKIVLGPDGRTLMTKACISNGFFNGSPQEFYWPEGHKHAGKFKGMAQILTERGYDVTNLKAQCKQCASGATTCCCWRILFNQPDFINVEMILESTCSARGFQVIYLPKFHCELNFIEQCWGYAKRIYRCYPMSSKDADLEANVIKALDSGLNGAQAAWAAKKYHGHRVLPSAILEELDNAKVN</sequence>
<dbReference type="OrthoDB" id="10039611at2759"/>
<dbReference type="PANTHER" id="PTHR35871:SF1">
    <property type="entry name" value="CXC1-LIKE CYSTEINE CLUSTER ASSOCIATED WITH KDZ TRANSPOSASES DOMAIN-CONTAINING PROTEIN"/>
    <property type="match status" value="1"/>
</dbReference>
<dbReference type="PANTHER" id="PTHR35871">
    <property type="entry name" value="EXPRESSED PROTEIN"/>
    <property type="match status" value="1"/>
</dbReference>
<dbReference type="HOGENOM" id="CLU_005726_1_0_1"/>
<protein>
    <recommendedName>
        <fullName evidence="3">Tc1-like transposase DDE domain-containing protein</fullName>
    </recommendedName>
</protein>
<reference evidence="2" key="2">
    <citation type="submission" date="2015-01" db="EMBL/GenBank/DDBJ databases">
        <title>Evolutionary Origins and Diversification of the Mycorrhizal Mutualists.</title>
        <authorList>
            <consortium name="DOE Joint Genome Institute"/>
            <consortium name="Mycorrhizal Genomics Consortium"/>
            <person name="Kohler A."/>
            <person name="Kuo A."/>
            <person name="Nagy L.G."/>
            <person name="Floudas D."/>
            <person name="Copeland A."/>
            <person name="Barry K.W."/>
            <person name="Cichocki N."/>
            <person name="Veneault-Fourrey C."/>
            <person name="LaButti K."/>
            <person name="Lindquist E.A."/>
            <person name="Lipzen A."/>
            <person name="Lundell T."/>
            <person name="Morin E."/>
            <person name="Murat C."/>
            <person name="Riley R."/>
            <person name="Ohm R."/>
            <person name="Sun H."/>
            <person name="Tunlid A."/>
            <person name="Henrissat B."/>
            <person name="Grigoriev I.V."/>
            <person name="Hibbett D.S."/>
            <person name="Martin F."/>
        </authorList>
    </citation>
    <scope>NUCLEOTIDE SEQUENCE [LARGE SCALE GENOMIC DNA]</scope>
    <source>
        <strain evidence="2">441</strain>
    </source>
</reference>
<name>A0A0C9YWQ3_9AGAM</name>